<name>A0A2Y8ZLH4_9MICO</name>
<dbReference type="GO" id="GO:0008703">
    <property type="term" value="F:5-amino-6-(5-phosphoribosylamino)uracil reductase activity"/>
    <property type="evidence" value="ECO:0007669"/>
    <property type="project" value="InterPro"/>
</dbReference>
<sequence>MSVVVVNHLSLDGVLQGPGRPDEDRRDGFAYGGWARSSDDPLVAEALGKVMGQGFSWLFGRFSYEDMLGYWNEAGGPFRDGLNNTTKYVASSDEDYRPPWPNTQLVTGDVPARVAELRATTEGNLVVMGSGQLIRSLLPGGLIDRLLLLIHPVVLGSGRRLFGPADVPVPLQLVDSEATSDGLLVATYEPVG</sequence>
<proteinExistence type="predicted"/>
<keyword evidence="3" id="KW-1185">Reference proteome</keyword>
<gene>
    <name evidence="2" type="ORF">SAMN04489750_0463</name>
</gene>
<dbReference type="InterPro" id="IPR002734">
    <property type="entry name" value="RibDG_C"/>
</dbReference>
<organism evidence="2 3">
    <name type="scientific">Branchiibius hedensis</name>
    <dbReference type="NCBI Taxonomy" id="672460"/>
    <lineage>
        <taxon>Bacteria</taxon>
        <taxon>Bacillati</taxon>
        <taxon>Actinomycetota</taxon>
        <taxon>Actinomycetes</taxon>
        <taxon>Micrococcales</taxon>
        <taxon>Dermacoccaceae</taxon>
        <taxon>Branchiibius</taxon>
    </lineage>
</organism>
<evidence type="ECO:0000259" key="1">
    <source>
        <dbReference type="Pfam" id="PF01872"/>
    </source>
</evidence>
<feature type="domain" description="Bacterial bifunctional deaminase-reductase C-terminal" evidence="1">
    <location>
        <begin position="3"/>
        <end position="184"/>
    </location>
</feature>
<protein>
    <submittedName>
        <fullName evidence="2">Dihydrofolate reductase</fullName>
    </submittedName>
</protein>
<dbReference type="GO" id="GO:0009231">
    <property type="term" value="P:riboflavin biosynthetic process"/>
    <property type="evidence" value="ECO:0007669"/>
    <property type="project" value="InterPro"/>
</dbReference>
<evidence type="ECO:0000313" key="2">
    <source>
        <dbReference type="EMBL" id="SSA33190.1"/>
    </source>
</evidence>
<dbReference type="Gene3D" id="3.40.430.10">
    <property type="entry name" value="Dihydrofolate Reductase, subunit A"/>
    <property type="match status" value="1"/>
</dbReference>
<dbReference type="Proteomes" id="UP000250028">
    <property type="component" value="Unassembled WGS sequence"/>
</dbReference>
<reference evidence="3" key="1">
    <citation type="submission" date="2016-10" db="EMBL/GenBank/DDBJ databases">
        <authorList>
            <person name="Varghese N."/>
            <person name="Submissions S."/>
        </authorList>
    </citation>
    <scope>NUCLEOTIDE SEQUENCE [LARGE SCALE GENOMIC DNA]</scope>
    <source>
        <strain evidence="3">DSM 22951</strain>
    </source>
</reference>
<accession>A0A2Y8ZLH4</accession>
<dbReference type="EMBL" id="UESZ01000001">
    <property type="protein sequence ID" value="SSA33190.1"/>
    <property type="molecule type" value="Genomic_DNA"/>
</dbReference>
<dbReference type="SUPFAM" id="SSF53597">
    <property type="entry name" value="Dihydrofolate reductase-like"/>
    <property type="match status" value="1"/>
</dbReference>
<dbReference type="AlphaFoldDB" id="A0A2Y8ZLH4"/>
<evidence type="ECO:0000313" key="3">
    <source>
        <dbReference type="Proteomes" id="UP000250028"/>
    </source>
</evidence>
<dbReference type="RefSeq" id="WP_109683918.1">
    <property type="nucleotide sequence ID" value="NZ_QGDN01000001.1"/>
</dbReference>
<dbReference type="InterPro" id="IPR024072">
    <property type="entry name" value="DHFR-like_dom_sf"/>
</dbReference>
<dbReference type="PANTHER" id="PTHR38011">
    <property type="entry name" value="DIHYDROFOLATE REDUCTASE FAMILY PROTEIN (AFU_ORTHOLOGUE AFUA_8G06820)"/>
    <property type="match status" value="1"/>
</dbReference>
<dbReference type="OrthoDB" id="7342392at2"/>
<dbReference type="InterPro" id="IPR050765">
    <property type="entry name" value="Riboflavin_Biosynth_HTPR"/>
</dbReference>
<dbReference type="Pfam" id="PF01872">
    <property type="entry name" value="RibD_C"/>
    <property type="match status" value="1"/>
</dbReference>
<dbReference type="PANTHER" id="PTHR38011:SF11">
    <property type="entry name" value="2,5-DIAMINO-6-RIBOSYLAMINO-4(3H)-PYRIMIDINONE 5'-PHOSPHATE REDUCTASE"/>
    <property type="match status" value="1"/>
</dbReference>